<evidence type="ECO:0000256" key="1">
    <source>
        <dbReference type="SAM" id="MobiDB-lite"/>
    </source>
</evidence>
<proteinExistence type="predicted"/>
<evidence type="ECO:0000313" key="3">
    <source>
        <dbReference type="Proteomes" id="UP000224006"/>
    </source>
</evidence>
<comment type="caution">
    <text evidence="2">The sequence shown here is derived from an EMBL/GenBank/DDBJ whole genome shotgun (WGS) entry which is preliminary data.</text>
</comment>
<dbReference type="VEuPathDB" id="ToxoDB:BESB_069350"/>
<feature type="region of interest" description="Disordered" evidence="1">
    <location>
        <begin position="331"/>
        <end position="350"/>
    </location>
</feature>
<dbReference type="EMBL" id="NWUJ01000006">
    <property type="protein sequence ID" value="PFH34902.1"/>
    <property type="molecule type" value="Genomic_DNA"/>
</dbReference>
<gene>
    <name evidence="2" type="ORF">BESB_069350</name>
</gene>
<organism evidence="2 3">
    <name type="scientific">Besnoitia besnoiti</name>
    <name type="common">Apicomplexan protozoan</name>
    <dbReference type="NCBI Taxonomy" id="94643"/>
    <lineage>
        <taxon>Eukaryota</taxon>
        <taxon>Sar</taxon>
        <taxon>Alveolata</taxon>
        <taxon>Apicomplexa</taxon>
        <taxon>Conoidasida</taxon>
        <taxon>Coccidia</taxon>
        <taxon>Eucoccidiorida</taxon>
        <taxon>Eimeriorina</taxon>
        <taxon>Sarcocystidae</taxon>
        <taxon>Besnoitia</taxon>
    </lineage>
</organism>
<keyword evidence="3" id="KW-1185">Reference proteome</keyword>
<feature type="region of interest" description="Disordered" evidence="1">
    <location>
        <begin position="142"/>
        <end position="177"/>
    </location>
</feature>
<dbReference type="OrthoDB" id="345720at2759"/>
<sequence>MVAPDGATSVGDAASVDLQMFPASSRAAGGWPRHSRLRQLRKKQGQRQWGDCRLEKPAASDAVAGRARDGHRLAKGRASQKRFSPVRQSLVALSPSPLQIPEAYLGDAVCRTWGLSDPAEAPRLAMPPLFYAGQWEDDGSPDLPTWESRRYSQEDAGPESSQSAAGLPQAEETGEREAHPKLNGLLNCVLVSDVVAAAAALLERQASSLVMAVCLQLKVLFEVVLKVRGMRRRFSSQRAGVRRIPLPLSGLKRRSARRMPAFDSGTERVFVRIEEFKPHLLEHASWGERSQGLGSANAASTLLGTTAPAARLEDPAVHPWWCALSNAERQNSLQTPQARRPQLSRHLPVM</sequence>
<dbReference type="Proteomes" id="UP000224006">
    <property type="component" value="Chromosome VI"/>
</dbReference>
<dbReference type="RefSeq" id="XP_029218911.1">
    <property type="nucleotide sequence ID" value="XM_029365328.1"/>
</dbReference>
<name>A0A2A9MHM9_BESBE</name>
<feature type="compositionally biased region" description="Basic residues" evidence="1">
    <location>
        <begin position="33"/>
        <end position="45"/>
    </location>
</feature>
<reference evidence="2 3" key="1">
    <citation type="submission" date="2017-09" db="EMBL/GenBank/DDBJ databases">
        <title>Genome sequencing of Besnoitia besnoiti strain Bb-Ger1.</title>
        <authorList>
            <person name="Schares G."/>
            <person name="Venepally P."/>
            <person name="Lorenzi H.A."/>
        </authorList>
    </citation>
    <scope>NUCLEOTIDE SEQUENCE [LARGE SCALE GENOMIC DNA]</scope>
    <source>
        <strain evidence="2 3">Bb-Ger1</strain>
    </source>
</reference>
<dbReference type="GeneID" id="40311861"/>
<accession>A0A2A9MHM9</accession>
<protein>
    <submittedName>
        <fullName evidence="2">Uncharacterized protein</fullName>
    </submittedName>
</protein>
<dbReference type="AlphaFoldDB" id="A0A2A9MHM9"/>
<feature type="region of interest" description="Disordered" evidence="1">
    <location>
        <begin position="24"/>
        <end position="81"/>
    </location>
</feature>
<dbReference type="KEGG" id="bbes:BESB_069350"/>
<evidence type="ECO:0000313" key="2">
    <source>
        <dbReference type="EMBL" id="PFH34902.1"/>
    </source>
</evidence>